<dbReference type="EMBL" id="JBHUOZ010000001">
    <property type="protein sequence ID" value="MFD2918257.1"/>
    <property type="molecule type" value="Genomic_DNA"/>
</dbReference>
<dbReference type="SUPFAM" id="SSF49464">
    <property type="entry name" value="Carboxypeptidase regulatory domain-like"/>
    <property type="match status" value="1"/>
</dbReference>
<reference evidence="2" key="1">
    <citation type="journal article" date="2019" name="Int. J. Syst. Evol. Microbiol.">
        <title>The Global Catalogue of Microorganisms (GCM) 10K type strain sequencing project: providing services to taxonomists for standard genome sequencing and annotation.</title>
        <authorList>
            <consortium name="The Broad Institute Genomics Platform"/>
            <consortium name="The Broad Institute Genome Sequencing Center for Infectious Disease"/>
            <person name="Wu L."/>
            <person name="Ma J."/>
        </authorList>
    </citation>
    <scope>NUCLEOTIDE SEQUENCE [LARGE SCALE GENOMIC DNA]</scope>
    <source>
        <strain evidence="2">KCTC 23299</strain>
    </source>
</reference>
<comment type="caution">
    <text evidence="1">The sequence shown here is derived from an EMBL/GenBank/DDBJ whole genome shotgun (WGS) entry which is preliminary data.</text>
</comment>
<dbReference type="Proteomes" id="UP001597511">
    <property type="component" value="Unassembled WGS sequence"/>
</dbReference>
<name>A0ABW6A2E0_9BACT</name>
<protein>
    <submittedName>
        <fullName evidence="1">Carboxypeptidase-like regulatory domain-containing protein</fullName>
    </submittedName>
</protein>
<dbReference type="InterPro" id="IPR008969">
    <property type="entry name" value="CarboxyPept-like_regulatory"/>
</dbReference>
<gene>
    <name evidence="1" type="ORF">ACFS6H_00970</name>
</gene>
<proteinExistence type="predicted"/>
<evidence type="ECO:0000313" key="1">
    <source>
        <dbReference type="EMBL" id="MFD2918257.1"/>
    </source>
</evidence>
<evidence type="ECO:0000313" key="2">
    <source>
        <dbReference type="Proteomes" id="UP001597511"/>
    </source>
</evidence>
<sequence length="902" mass="103621">MLQKCFNYKITLWNWMNNRRSKYLFFLVTLTILTCFTSFIAYAQQPVLIKGKITDTLGVGMQGVSVTITTEDQQVLAFAISNKTGNYSLSVNTGLSPLVLNLRKLNYKPVRQTILNQAQELNFTLHFFSEILPEVKVKSGPIRMRGDTISYQVSEFAEGRDRSIGDVLAKMPGIEIQGDGKVLYQGKPINRYYIEGMDLLEGRYGLANKNLPHQSVTSVQVIENHQPIKVLDSLVPSNQAAINIKLKSNITTTGNAQLGAGFSPFLWSANITPMVFTKKHQFIASYQSNNIGNDVSVQLKALNLESFLEQVETPTMKSNLVNIVEVQFPPVSNLRFLDNNIHLGTLNYITRLKKDVELRINSSYFNDYQRQNGDNRIEYILPTGNVLLEEQMNNRLFYNDFKTSVTLQKNVTKGYMANNTRFHFNTDGAAGHIFNTRDNIAQRTSTPYTSVTNELKWITPIGKQLVTIYSFVNYNRSPQRLTVTPGQFIEALNDSVDYGQLRQEIRQQVWQTHNYAELIKGLGKFTLTSRAGLVLQEHKTDADIYIDNVKSQDHFNNALLYKKQKFFAQTELIRKTQKSDLTIRLPFSYTFISVRDSRLDNGQKNSGLIVQPSVTWRYKLGNYWESDIFGGFSNDFYQPGQVLYGYLLTNYRNLQQNAYPVLQNKTVYFQPGIRFRNPVNGVFFNVRYRFSFSDNPFLFQNLVQPDGTMIVAIKDVNNQAYRHESSAKLGYYFTAIKTTLTIGADASRQSENQWLNNGLTKTVNTTLNPNLRINTRFSAYASIDYTINNNIGMNKTGTRPEQKYYTLSQAGRLTLYPLKHHQLTVTADHYYNDFVPANKHNVYWDLAYRYTIAKKRIDFDLVCINLLNASTYVRPMFSQFYFSQNIVQLRPRQLMLKVGFYF</sequence>
<dbReference type="RefSeq" id="WP_386094062.1">
    <property type="nucleotide sequence ID" value="NZ_JBHUOZ010000001.1"/>
</dbReference>
<keyword evidence="2" id="KW-1185">Reference proteome</keyword>
<organism evidence="1 2">
    <name type="scientific">Terrimonas rubra</name>
    <dbReference type="NCBI Taxonomy" id="1035890"/>
    <lineage>
        <taxon>Bacteria</taxon>
        <taxon>Pseudomonadati</taxon>
        <taxon>Bacteroidota</taxon>
        <taxon>Chitinophagia</taxon>
        <taxon>Chitinophagales</taxon>
        <taxon>Chitinophagaceae</taxon>
        <taxon>Terrimonas</taxon>
    </lineage>
</organism>
<dbReference type="SUPFAM" id="SSF56935">
    <property type="entry name" value="Porins"/>
    <property type="match status" value="1"/>
</dbReference>
<accession>A0ABW6A2E0</accession>